<dbReference type="Pfam" id="PF22612">
    <property type="entry name" value="GH113"/>
    <property type="match status" value="1"/>
</dbReference>
<proteinExistence type="predicted"/>
<dbReference type="InterPro" id="IPR017853">
    <property type="entry name" value="GH"/>
</dbReference>
<dbReference type="Proteomes" id="UP000005387">
    <property type="component" value="Unassembled WGS sequence"/>
</dbReference>
<name>E0ICQ7_9BACL</name>
<dbReference type="EMBL" id="AEDD01000009">
    <property type="protein sequence ID" value="EFM09943.1"/>
    <property type="molecule type" value="Genomic_DNA"/>
</dbReference>
<dbReference type="STRING" id="717606.PaecuDRAFT_3446"/>
<sequence length="322" mass="37279">MSKLDHFIGGMTWGWTGVRGTWNNEEARQSMALMVDRLNVNWTAITFAAMQAHPQATTIAYQEEPTVTDLEVRSMITEAKRHGLKVCLKPVVNCTDGTWRAHINFFDNDVPCEPKWSEWFASYTTFMLHYAAIAEELGCEMLCIGCEMVQTDRRESEWRALIQKVRAVYSGIVTYNCDKYQEDQVRWWDAVDVISSSGYYPINDWDQQLDRIEAVVKKHGKPFFFMEAGCPSRQGSEHLPNDWGLQGDPNESVQKRYFETAFDRCSTRDWVGGFMLWDWPAQLYAENEASSNDDYCMFGKQAETVVRDYYTLKTAEREKSIT</sequence>
<reference evidence="1 2" key="1">
    <citation type="submission" date="2010-07" db="EMBL/GenBank/DDBJ databases">
        <title>The draft genome of Paenibacillus curdlanolyticus YK9.</title>
        <authorList>
            <consortium name="US DOE Joint Genome Institute (JGI-PGF)"/>
            <person name="Lucas S."/>
            <person name="Copeland A."/>
            <person name="Lapidus A."/>
            <person name="Cheng J.-F."/>
            <person name="Bruce D."/>
            <person name="Goodwin L."/>
            <person name="Pitluck S."/>
            <person name="Land M.L."/>
            <person name="Hauser L."/>
            <person name="Chang Y.-J."/>
            <person name="Jeffries C."/>
            <person name="Anderson I.J."/>
            <person name="Johnson E."/>
            <person name="Loganathan U."/>
            <person name="Mulhopadhyay B."/>
            <person name="Kyrpides N."/>
            <person name="Woyke T.J."/>
        </authorList>
    </citation>
    <scope>NUCLEOTIDE SEQUENCE [LARGE SCALE GENOMIC DNA]</scope>
    <source>
        <strain evidence="1 2">YK9</strain>
    </source>
</reference>
<gene>
    <name evidence="1" type="ORF">PaecuDRAFT_3446</name>
</gene>
<evidence type="ECO:0000313" key="2">
    <source>
        <dbReference type="Proteomes" id="UP000005387"/>
    </source>
</evidence>
<dbReference type="SUPFAM" id="SSF51445">
    <property type="entry name" value="(Trans)glycosidases"/>
    <property type="match status" value="1"/>
</dbReference>
<dbReference type="InterPro" id="IPR055151">
    <property type="entry name" value="GH113"/>
</dbReference>
<dbReference type="eggNOG" id="COG2730">
    <property type="taxonomic scope" value="Bacteria"/>
</dbReference>
<dbReference type="Gene3D" id="3.20.20.80">
    <property type="entry name" value="Glycosidases"/>
    <property type="match status" value="1"/>
</dbReference>
<dbReference type="AlphaFoldDB" id="E0ICQ7"/>
<evidence type="ECO:0008006" key="3">
    <source>
        <dbReference type="Google" id="ProtNLM"/>
    </source>
</evidence>
<protein>
    <recommendedName>
        <fullName evidence="3">1,4-beta-xylanase</fullName>
    </recommendedName>
</protein>
<evidence type="ECO:0000313" key="1">
    <source>
        <dbReference type="EMBL" id="EFM09943.1"/>
    </source>
</evidence>
<keyword evidence="2" id="KW-1185">Reference proteome</keyword>
<organism evidence="1 2">
    <name type="scientific">Paenibacillus curdlanolyticus YK9</name>
    <dbReference type="NCBI Taxonomy" id="717606"/>
    <lineage>
        <taxon>Bacteria</taxon>
        <taxon>Bacillati</taxon>
        <taxon>Bacillota</taxon>
        <taxon>Bacilli</taxon>
        <taxon>Bacillales</taxon>
        <taxon>Paenibacillaceae</taxon>
        <taxon>Paenibacillus</taxon>
    </lineage>
</organism>
<accession>E0ICQ7</accession>
<dbReference type="RefSeq" id="WP_006039434.1">
    <property type="nucleotide sequence ID" value="NZ_AEDD01000009.1"/>
</dbReference>